<dbReference type="GO" id="GO:0032922">
    <property type="term" value="P:circadian regulation of gene expression"/>
    <property type="evidence" value="ECO:0007669"/>
    <property type="project" value="TreeGrafter"/>
</dbReference>
<feature type="region of interest" description="Disordered" evidence="7">
    <location>
        <begin position="258"/>
        <end position="295"/>
    </location>
</feature>
<dbReference type="OrthoDB" id="435881at2759"/>
<dbReference type="GO" id="GO:0003677">
    <property type="term" value="F:DNA binding"/>
    <property type="evidence" value="ECO:0007669"/>
    <property type="project" value="TreeGrafter"/>
</dbReference>
<dbReference type="KEGG" id="tng:GSTEN00008508G001"/>
<sequence>MVVNSVHWFRKGLRLHDNPALQEALSGADSLRCVYVLDPWFAGAANVGINRWRFLLEALEDLDCSLKKLNSRLFVVRGQPTDVFPRLLKVGAGPVRSLVFQSADRAGAMIRASCRCLILSVCVPQEWKVTRLTFEYDPEPYGKERDGAIIKMAQQFGVETIVRNSHTLYNLDRIVEMNNNSPPLTFKRFQTIVSRLELPRRPLPSVTQQQMDKCGTPVADNHDQLYSIPSLEELAPVCPRVSRVQDGRVSSGGLAWRRVGSAGEAPQTSGKEGVGVPPGALAGQHLFPVRQPGRPQPLPALRLPVLPGVLLQPPGALHQGRTPSALGGRLDEPLSPCPPVPPVSPSCVKAAVPRCPCLDSCCGGSSSTRRPPTTPTLTAWRATPSVSRWVSTPVAGSQGRRPLGHPQGRVLGTPLVLGGGAAALGGRPWSGDLVVLLLPLTLRRTPVCPGLQIPWDQNPEALAKWAEGRTGFPWIDAIMTQLRQEGWIHHQARRASACFLTRGDLWISWECGMKVGGPPWSRRRRRRLSARLLPQVFEELLLDADWSVNAGSWMWLSCSAFFQQFFKCYCPVGFGRRTDPSGDYIRRYIPILKDYPNRYIYEPWNAPEAVQKAANCVVGVDYPRPMINHAEGSRLNIERMKQVYQQLSHYRGLSLLASVPTI</sequence>
<dbReference type="GO" id="GO:0043153">
    <property type="term" value="P:entrainment of circadian clock by photoperiod"/>
    <property type="evidence" value="ECO:0007669"/>
    <property type="project" value="TreeGrafter"/>
</dbReference>
<dbReference type="SUPFAM" id="SSF52425">
    <property type="entry name" value="Cryptochrome/photolyase, N-terminal domain"/>
    <property type="match status" value="2"/>
</dbReference>
<evidence type="ECO:0000259" key="8">
    <source>
        <dbReference type="PROSITE" id="PS51645"/>
    </source>
</evidence>
<proteinExistence type="inferred from homology"/>
<keyword evidence="4" id="KW-0157">Chromophore</keyword>
<evidence type="ECO:0000256" key="2">
    <source>
        <dbReference type="ARBA" id="ARBA00022630"/>
    </source>
</evidence>
<dbReference type="Gene3D" id="1.10.579.10">
    <property type="entry name" value="DNA Cyclobutane Dipyrimidine Photolyase, subunit A, domain 3"/>
    <property type="match status" value="1"/>
</dbReference>
<feature type="site" description="Electron transfer via tryptophanyl radical" evidence="6">
    <location>
        <position position="553"/>
    </location>
</feature>
<evidence type="ECO:0000256" key="7">
    <source>
        <dbReference type="SAM" id="MobiDB-lite"/>
    </source>
</evidence>
<dbReference type="Pfam" id="PF03441">
    <property type="entry name" value="FAD_binding_7"/>
    <property type="match status" value="2"/>
</dbReference>
<keyword evidence="3 5" id="KW-0274">FAD</keyword>
<comment type="cofactor">
    <cofactor evidence="5">
        <name>FAD</name>
        <dbReference type="ChEBI" id="CHEBI:57692"/>
    </cofactor>
    <text evidence="5">Binds 1 FAD per subunit.</text>
</comment>
<dbReference type="InterPro" id="IPR014729">
    <property type="entry name" value="Rossmann-like_a/b/a_fold"/>
</dbReference>
<feature type="domain" description="Photolyase/cryptochrome alpha/beta" evidence="8">
    <location>
        <begin position="3"/>
        <end position="168"/>
    </location>
</feature>
<dbReference type="GO" id="GO:0045892">
    <property type="term" value="P:negative regulation of DNA-templated transcription"/>
    <property type="evidence" value="ECO:0007669"/>
    <property type="project" value="TreeGrafter"/>
</dbReference>
<organism evidence="9">
    <name type="scientific">Tetraodon nigroviridis</name>
    <name type="common">Spotted green pufferfish</name>
    <name type="synonym">Chelonodon nigroviridis</name>
    <dbReference type="NCBI Taxonomy" id="99883"/>
    <lineage>
        <taxon>Eukaryota</taxon>
        <taxon>Metazoa</taxon>
        <taxon>Chordata</taxon>
        <taxon>Craniata</taxon>
        <taxon>Vertebrata</taxon>
        <taxon>Euteleostomi</taxon>
        <taxon>Actinopterygii</taxon>
        <taxon>Neopterygii</taxon>
        <taxon>Teleostei</taxon>
        <taxon>Neoteleostei</taxon>
        <taxon>Acanthomorphata</taxon>
        <taxon>Eupercaria</taxon>
        <taxon>Tetraodontiformes</taxon>
        <taxon>Tetradontoidea</taxon>
        <taxon>Tetraodontidae</taxon>
        <taxon>Tetraodon</taxon>
    </lineage>
</organism>
<dbReference type="InterPro" id="IPR006050">
    <property type="entry name" value="DNA_photolyase_N"/>
</dbReference>
<dbReference type="GO" id="GO:0071949">
    <property type="term" value="F:FAD binding"/>
    <property type="evidence" value="ECO:0007669"/>
    <property type="project" value="TreeGrafter"/>
</dbReference>
<feature type="binding site" evidence="5">
    <location>
        <begin position="543"/>
        <end position="545"/>
    </location>
    <ligand>
        <name>FAD</name>
        <dbReference type="ChEBI" id="CHEBI:57692"/>
    </ligand>
</feature>
<evidence type="ECO:0000256" key="1">
    <source>
        <dbReference type="ARBA" id="ARBA00005862"/>
    </source>
</evidence>
<evidence type="ECO:0000256" key="6">
    <source>
        <dbReference type="PIRSR" id="PIRSR602081-2"/>
    </source>
</evidence>
<comment type="similarity">
    <text evidence="1">Belongs to the DNA photolyase class-1 family.</text>
</comment>
<dbReference type="GO" id="GO:0005634">
    <property type="term" value="C:nucleus"/>
    <property type="evidence" value="ECO:0007669"/>
    <property type="project" value="TreeGrafter"/>
</dbReference>
<name>Q4T244_TETNG</name>
<evidence type="ECO:0000256" key="3">
    <source>
        <dbReference type="ARBA" id="ARBA00022827"/>
    </source>
</evidence>
<dbReference type="InterPro" id="IPR002081">
    <property type="entry name" value="Cryptochrome/DNA_photolyase_1"/>
</dbReference>
<dbReference type="AlphaFoldDB" id="Q4T244"/>
<dbReference type="GO" id="GO:0005737">
    <property type="term" value="C:cytoplasm"/>
    <property type="evidence" value="ECO:0007669"/>
    <property type="project" value="TreeGrafter"/>
</dbReference>
<dbReference type="Pfam" id="PF00875">
    <property type="entry name" value="DNA_photolyase"/>
    <property type="match status" value="2"/>
</dbReference>
<reference evidence="9" key="1">
    <citation type="journal article" date="2004" name="Nature">
        <title>Genome duplication in the teleost fish Tetraodon nigroviridis reveals the early vertebrate proto-karyotype.</title>
        <authorList>
            <person name="Jaillon O."/>
            <person name="Aury J.-M."/>
            <person name="Brunet F."/>
            <person name="Petit J.-L."/>
            <person name="Stange-Thomann N."/>
            <person name="Mauceli E."/>
            <person name="Bouneau L."/>
            <person name="Fischer C."/>
            <person name="Ozouf-Costaz C."/>
            <person name="Bernot A."/>
            <person name="Nicaud S."/>
            <person name="Jaffe D."/>
            <person name="Fisher S."/>
            <person name="Lutfalla G."/>
            <person name="Dossat C."/>
            <person name="Segurens B."/>
            <person name="Dasilva C."/>
            <person name="Salanoubat M."/>
            <person name="Levy M."/>
            <person name="Boudet N."/>
            <person name="Castellano S."/>
            <person name="Anthouard V."/>
            <person name="Jubin C."/>
            <person name="Castelli V."/>
            <person name="Katinka M."/>
            <person name="Vacherie B."/>
            <person name="Biemont C."/>
            <person name="Skalli Z."/>
            <person name="Cattolico L."/>
            <person name="Poulain J."/>
            <person name="De Berardinis V."/>
            <person name="Cruaud C."/>
            <person name="Duprat S."/>
            <person name="Brottier P."/>
            <person name="Coutanceau J.-P."/>
            <person name="Gouzy J."/>
            <person name="Parra G."/>
            <person name="Lardier G."/>
            <person name="Chapple C."/>
            <person name="McKernan K.J."/>
            <person name="McEwan P."/>
            <person name="Bosak S."/>
            <person name="Kellis M."/>
            <person name="Volff J.-N."/>
            <person name="Guigo R."/>
            <person name="Zody M.C."/>
            <person name="Mesirov J."/>
            <person name="Lindblad-Toh K."/>
            <person name="Birren B."/>
            <person name="Nusbaum C."/>
            <person name="Kahn D."/>
            <person name="Robinson-Rechavi M."/>
            <person name="Laudet V."/>
            <person name="Schachter V."/>
            <person name="Quetier F."/>
            <person name="Saurin W."/>
            <person name="Scarpelli C."/>
            <person name="Wincker P."/>
            <person name="Lander E.S."/>
            <person name="Weissenbach J."/>
            <person name="Roest Crollius H."/>
        </authorList>
    </citation>
    <scope>NUCLEOTIDE SEQUENCE [LARGE SCALE GENOMIC DNA]</scope>
</reference>
<protein>
    <submittedName>
        <fullName evidence="9">(spotted green pufferfish) hypothetical protein</fullName>
    </submittedName>
</protein>
<evidence type="ECO:0000313" key="9">
    <source>
        <dbReference type="EMBL" id="CAF93038.1"/>
    </source>
</evidence>
<dbReference type="EMBL" id="CAAE01010345">
    <property type="protein sequence ID" value="CAF93038.1"/>
    <property type="molecule type" value="Genomic_DNA"/>
</dbReference>
<dbReference type="InterPro" id="IPR036155">
    <property type="entry name" value="Crypto/Photolyase_N_sf"/>
</dbReference>
<feature type="site" description="Electron transfer via tryptophanyl radical" evidence="6">
    <location>
        <position position="455"/>
    </location>
</feature>
<dbReference type="PROSITE" id="PS51645">
    <property type="entry name" value="PHR_CRY_ALPHA_BETA"/>
    <property type="match status" value="1"/>
</dbReference>
<keyword evidence="2 5" id="KW-0285">Flavoprotein</keyword>
<dbReference type="PANTHER" id="PTHR11455:SF15">
    <property type="entry name" value="CRYPTOCHROME-2"/>
    <property type="match status" value="1"/>
</dbReference>
<reference evidence="9" key="2">
    <citation type="submission" date="2004-02" db="EMBL/GenBank/DDBJ databases">
        <authorList>
            <consortium name="Genoscope"/>
            <consortium name="Whitehead Institute Centre for Genome Research"/>
        </authorList>
    </citation>
    <scope>NUCLEOTIDE SEQUENCE</scope>
</reference>
<dbReference type="InterPro" id="IPR005101">
    <property type="entry name" value="Cryptochr/Photolyase_FAD-bd"/>
</dbReference>
<evidence type="ECO:0000256" key="5">
    <source>
        <dbReference type="PIRSR" id="PIRSR602081-1"/>
    </source>
</evidence>
<evidence type="ECO:0000256" key="4">
    <source>
        <dbReference type="ARBA" id="ARBA00022991"/>
    </source>
</evidence>
<dbReference type="Gene3D" id="1.25.40.80">
    <property type="match status" value="1"/>
</dbReference>
<dbReference type="Gene3D" id="3.40.50.620">
    <property type="entry name" value="HUPs"/>
    <property type="match status" value="2"/>
</dbReference>
<accession>Q4T244</accession>
<dbReference type="SUPFAM" id="SSF48173">
    <property type="entry name" value="Cryptochrome/photolyase FAD-binding domain"/>
    <property type="match status" value="1"/>
</dbReference>
<gene>
    <name evidence="9" type="ORF">GSTENG00008508001</name>
</gene>
<dbReference type="InterPro" id="IPR036134">
    <property type="entry name" value="Crypto/Photolyase_FAD-like_sf"/>
</dbReference>
<feature type="site" description="Electron transfer via tryptophanyl radical" evidence="6">
    <location>
        <position position="509"/>
    </location>
</feature>
<comment type="caution">
    <text evidence="9">The sequence shown here is derived from an EMBL/GenBank/DDBJ whole genome shotgun (WGS) entry which is preliminary data.</text>
</comment>
<feature type="non-terminal residue" evidence="9">
    <location>
        <position position="662"/>
    </location>
</feature>
<dbReference type="PANTHER" id="PTHR11455">
    <property type="entry name" value="CRYPTOCHROME"/>
    <property type="match status" value="1"/>
</dbReference>